<dbReference type="InterPro" id="IPR034660">
    <property type="entry name" value="DinB/YfiT-like"/>
</dbReference>
<dbReference type="Proteomes" id="UP001319200">
    <property type="component" value="Unassembled WGS sequence"/>
</dbReference>
<dbReference type="AlphaFoldDB" id="A0AAP2GLZ9"/>
<evidence type="ECO:0000313" key="2">
    <source>
        <dbReference type="EMBL" id="MBT1696383.1"/>
    </source>
</evidence>
<dbReference type="InterPro" id="IPR024775">
    <property type="entry name" value="DinB-like"/>
</dbReference>
<reference evidence="2 3" key="1">
    <citation type="submission" date="2021-05" db="EMBL/GenBank/DDBJ databases">
        <title>A Polyphasic approach of four new species of the genus Ohtaekwangia: Ohtaekwangia histidinii sp. nov., Ohtaekwangia cretensis sp. nov., Ohtaekwangia indiensis sp. nov., Ohtaekwangia reichenbachii sp. nov. from diverse environment.</title>
        <authorList>
            <person name="Octaviana S."/>
        </authorList>
    </citation>
    <scope>NUCLEOTIDE SEQUENCE [LARGE SCALE GENOMIC DNA]</scope>
    <source>
        <strain evidence="2 3">PWU4</strain>
    </source>
</reference>
<comment type="caution">
    <text evidence="2">The sequence shown here is derived from an EMBL/GenBank/DDBJ whole genome shotgun (WGS) entry which is preliminary data.</text>
</comment>
<organism evidence="2 3">
    <name type="scientific">Chryseosolibacter histidini</name>
    <dbReference type="NCBI Taxonomy" id="2782349"/>
    <lineage>
        <taxon>Bacteria</taxon>
        <taxon>Pseudomonadati</taxon>
        <taxon>Bacteroidota</taxon>
        <taxon>Cytophagia</taxon>
        <taxon>Cytophagales</taxon>
        <taxon>Chryseotaleaceae</taxon>
        <taxon>Chryseosolibacter</taxon>
    </lineage>
</organism>
<feature type="domain" description="DinB-like" evidence="1">
    <location>
        <begin position="150"/>
        <end position="297"/>
    </location>
</feature>
<keyword evidence="3" id="KW-1185">Reference proteome</keyword>
<evidence type="ECO:0000259" key="1">
    <source>
        <dbReference type="Pfam" id="PF12867"/>
    </source>
</evidence>
<dbReference type="SUPFAM" id="SSF109854">
    <property type="entry name" value="DinB/YfiT-like putative metalloenzymes"/>
    <property type="match status" value="1"/>
</dbReference>
<dbReference type="Gene3D" id="1.20.120.450">
    <property type="entry name" value="dinb family like domain"/>
    <property type="match status" value="1"/>
</dbReference>
<dbReference type="Pfam" id="PF12867">
    <property type="entry name" value="DinB_2"/>
    <property type="match status" value="1"/>
</dbReference>
<name>A0AAP2GLZ9_9BACT</name>
<protein>
    <submittedName>
        <fullName evidence="2">DinB family protein</fullName>
    </submittedName>
</protein>
<gene>
    <name evidence="2" type="ORF">KK083_05820</name>
</gene>
<proteinExistence type="predicted"/>
<accession>A0AAP2GLZ9</accession>
<sequence length="305" mass="34870">MEIRYLKNDIEVICVRASSFPQGVMEAHEKLAAKVSSAAERQRYGISHPSGKEIVYKAAVSERYASEAEKLKCEQFTIRHGLFLSEYVQDWQKKMDQIQGIFQTLLADPRIDPKGYCLEEYVGDHDLRCSVPLDAALVMQHDSEELSAEIEAAYSEFYETLARFTDQQLNRVPFEGSWTGGQVVDHVLKATGGIPDANTRPADREYNGLIAPVLAVFSDDTIKMKSPEFIVPERGPFTVSKSLNDLRSIKSRHLESIRQRDLHALCLDFELPKTGFLTRYEWFKFTACHVQRHLRQLKKILELVK</sequence>
<dbReference type="EMBL" id="JAHESF010000004">
    <property type="protein sequence ID" value="MBT1696383.1"/>
    <property type="molecule type" value="Genomic_DNA"/>
</dbReference>
<dbReference type="RefSeq" id="WP_254161661.1">
    <property type="nucleotide sequence ID" value="NZ_JAHESF010000004.1"/>
</dbReference>
<evidence type="ECO:0000313" key="3">
    <source>
        <dbReference type="Proteomes" id="UP001319200"/>
    </source>
</evidence>